<proteinExistence type="predicted"/>
<organism evidence="1">
    <name type="scientific">uncultured Caudovirales phage</name>
    <dbReference type="NCBI Taxonomy" id="2100421"/>
    <lineage>
        <taxon>Viruses</taxon>
        <taxon>Duplodnaviria</taxon>
        <taxon>Heunggongvirae</taxon>
        <taxon>Uroviricota</taxon>
        <taxon>Caudoviricetes</taxon>
        <taxon>Peduoviridae</taxon>
        <taxon>Maltschvirus</taxon>
        <taxon>Maltschvirus maltsch</taxon>
    </lineage>
</organism>
<sequence>MSEEIQIRMGAMAPSLVEQLVPYGVSIGTATRLENLNKAITGLRLGDLLPDAQAKKCRDKLFKQIEKELQRAGAHQ</sequence>
<gene>
    <name evidence="1" type="ORF">9F2_32</name>
</gene>
<reference evidence="1" key="1">
    <citation type="submission" date="2017-06" db="EMBL/GenBank/DDBJ databases">
        <title>Novel phages from South African skin metaviromes.</title>
        <authorList>
            <person name="van Zyl L.J."/>
            <person name="Abrahams Y."/>
            <person name="Stander E.A."/>
            <person name="Kirby B.M."/>
            <person name="Clavaud C."/>
            <person name="Farcet C."/>
            <person name="Breton L."/>
            <person name="Trindade M.I."/>
        </authorList>
    </citation>
    <scope>NUCLEOTIDE SEQUENCE</scope>
</reference>
<protein>
    <submittedName>
        <fullName evidence="1">Uncharacterized protein</fullName>
    </submittedName>
</protein>
<evidence type="ECO:0000313" key="1">
    <source>
        <dbReference type="EMBL" id="ASN71538.1"/>
    </source>
</evidence>
<name>A0A2H4JFQ5_9CAUD</name>
<accession>A0A2H4JFQ5</accession>
<dbReference type="EMBL" id="MF417927">
    <property type="protein sequence ID" value="ASN71538.1"/>
    <property type="molecule type" value="Genomic_DNA"/>
</dbReference>